<dbReference type="AlphaFoldDB" id="F4KMH1"/>
<name>F4KMH1_PORAD</name>
<keyword evidence="2" id="KW-1185">Reference proteome</keyword>
<dbReference type="Proteomes" id="UP000006545">
    <property type="component" value="Chromosome"/>
</dbReference>
<dbReference type="InterPro" id="IPR011990">
    <property type="entry name" value="TPR-like_helical_dom_sf"/>
</dbReference>
<dbReference type="RefSeq" id="WP_013760659.1">
    <property type="nucleotide sequence ID" value="NC_015501.1"/>
</dbReference>
<dbReference type="KEGG" id="pah:Poras_1331"/>
<dbReference type="OrthoDB" id="1108959at2"/>
<accession>F4KMH1</accession>
<evidence type="ECO:0008006" key="3">
    <source>
        <dbReference type="Google" id="ProtNLM"/>
    </source>
</evidence>
<dbReference type="eggNOG" id="COG0457">
    <property type="taxonomic scope" value="Bacteria"/>
</dbReference>
<protein>
    <recommendedName>
        <fullName evidence="3">Tetratricopeptide repeat protein</fullName>
    </recommendedName>
</protein>
<proteinExistence type="predicted"/>
<evidence type="ECO:0000313" key="1">
    <source>
        <dbReference type="EMBL" id="AEE13270.1"/>
    </source>
</evidence>
<evidence type="ECO:0000313" key="2">
    <source>
        <dbReference type="Proteomes" id="UP000006545"/>
    </source>
</evidence>
<gene>
    <name evidence="1" type="ordered locus">Poras_1331</name>
</gene>
<dbReference type="STRING" id="879243.Poras_1331"/>
<sequence>MVTDDIYQLISEHQIAAAVKLLGEQMQSHVRIPVEQRDRYHSAKRILETMLQYLESPIQDPELETNYSYLLRTLYEVTDALRDTEWLAQSPQYEKQSKYYSLLLDNGGLSMVVEQLTLQSNLATVDRPRYDELVTRLSMGLLYTQEWSDEISSSLDQLDDYVQQAALTAVTLSLLRSWHWGKLCWLLAKLMKTQGEQTMVRIRTVVGVLLVGELYSSRLALYEEQLPYTLQQIGEAITLEEYDMVWSHRLRMKYTPQVVEYVQKLFGRFNSPEFQQRFQEIISSTGDREGPATFESVFGDEEELLPLVDDVQDGYEALKRLVARGFDVNAFATSSLLQGPFFDDEAHWLIPFDLQHSSLGAVMAQFSNEYQLGEDQLMTLLRESIFQQVDIDFYGSIFRISQLPGQVLQGISQGVLAMENVINRTPYLRPQERRLLAAEDYTKALQGYICQLARIYSFIGAKVAAETPFEIRFGKLNPFAQKQTEELYDKHLDLLRAYCVQTKEYAGEQAAIQFQLGRTSEPEARAQLMYRLAQTYYEEEKYMQAYFVMQQIPPQLLSGETSPLFIAQILYRMEQPGLAIALLEQVRQHAEPAKPSLAILRLLGVLYVKLRLYDKALPLLLQCEFEDEHPDTLYPLIAWCLMMAQRWDEAKAYASRPVTSYDQLDKDSLELQYKEFTPLLPALFTLIGGDLQGTLQALGKLLATADEHQQKRLISVYGECMYDLQQLGVPSHLLELIQTWLHQRINTF</sequence>
<dbReference type="EMBL" id="CP002689">
    <property type="protein sequence ID" value="AEE13270.1"/>
    <property type="molecule type" value="Genomic_DNA"/>
</dbReference>
<organism evidence="1 2">
    <name type="scientific">Porphyromonas asaccharolytica (strain ATCC 25260 / DSM 20707 / BCRC 10618 / CCUG 7834 / JCM 6326 / LMG 13178 / VPI 4198 / B440)</name>
    <name type="common">Bacteroides asaccharolyticus</name>
    <dbReference type="NCBI Taxonomy" id="879243"/>
    <lineage>
        <taxon>Bacteria</taxon>
        <taxon>Pseudomonadati</taxon>
        <taxon>Bacteroidota</taxon>
        <taxon>Bacteroidia</taxon>
        <taxon>Bacteroidales</taxon>
        <taxon>Porphyromonadaceae</taxon>
        <taxon>Porphyromonas</taxon>
    </lineage>
</organism>
<dbReference type="Gene3D" id="1.25.40.10">
    <property type="entry name" value="Tetratricopeptide repeat domain"/>
    <property type="match status" value="1"/>
</dbReference>
<dbReference type="SUPFAM" id="SSF48452">
    <property type="entry name" value="TPR-like"/>
    <property type="match status" value="1"/>
</dbReference>
<dbReference type="HOGENOM" id="CLU_371667_0_0_10"/>
<reference evidence="2" key="1">
    <citation type="submission" date="2011-04" db="EMBL/GenBank/DDBJ databases">
        <title>The complete genome of Porphyromonas asaccharolytica DSM 20707.</title>
        <authorList>
            <person name="Lucas S."/>
            <person name="Han J."/>
            <person name="Lapidus A."/>
            <person name="Bruce D."/>
            <person name="Goodwin L."/>
            <person name="Pitluck S."/>
            <person name="Peters L."/>
            <person name="Kyrpides N."/>
            <person name="Mavromatis K."/>
            <person name="Ivanova N."/>
            <person name="Ovchinnikova G."/>
            <person name="Pagani I."/>
            <person name="Lu M."/>
            <person name="Detter J.C."/>
            <person name="Tapia R."/>
            <person name="Han C."/>
            <person name="Land M."/>
            <person name="Hauser L."/>
            <person name="Markowitz V."/>
            <person name="Cheng J.-F."/>
            <person name="Hugenholtz P."/>
            <person name="Woyke T."/>
            <person name="Wu D."/>
            <person name="Gronow S."/>
            <person name="Wellnitz S."/>
            <person name="Brambilla E."/>
            <person name="Klenk H.-P."/>
            <person name="Eisen J.A."/>
        </authorList>
    </citation>
    <scope>NUCLEOTIDE SEQUENCE [LARGE SCALE GENOMIC DNA]</scope>
    <source>
        <strain evidence="2">ATCC 25260 / DSM 20707 / VPI 4198</strain>
    </source>
</reference>